<keyword evidence="2" id="KW-1185">Reference proteome</keyword>
<dbReference type="SUPFAM" id="SSF52402">
    <property type="entry name" value="Adenine nucleotide alpha hydrolases-like"/>
    <property type="match status" value="1"/>
</dbReference>
<evidence type="ECO:0000313" key="2">
    <source>
        <dbReference type="Proteomes" id="UP000236151"/>
    </source>
</evidence>
<dbReference type="InterPro" id="IPR014729">
    <property type="entry name" value="Rossmann-like_a/b/a_fold"/>
</dbReference>
<comment type="caution">
    <text evidence="1">The sequence shown here is derived from an EMBL/GenBank/DDBJ whole genome shotgun (WGS) entry which is preliminary data.</text>
</comment>
<gene>
    <name evidence="1" type="ORF">CDQ84_02005</name>
</gene>
<accession>A0A2K2FQZ5</accession>
<dbReference type="PANTHER" id="PTHR45569:SF1">
    <property type="entry name" value="SENSOR PROTEIN KDPD"/>
    <property type="match status" value="1"/>
</dbReference>
<dbReference type="GO" id="GO:0005886">
    <property type="term" value="C:plasma membrane"/>
    <property type="evidence" value="ECO:0007669"/>
    <property type="project" value="TreeGrafter"/>
</dbReference>
<proteinExistence type="predicted"/>
<name>A0A2K2FQZ5_9CLOT</name>
<dbReference type="PANTHER" id="PTHR45569">
    <property type="entry name" value="SENSOR PROTEIN KDPD"/>
    <property type="match status" value="1"/>
</dbReference>
<reference evidence="1 2" key="1">
    <citation type="submission" date="2017-06" db="EMBL/GenBank/DDBJ databases">
        <title>Investigating the central metabolism of Clostridium thermosuccinogenes.</title>
        <authorList>
            <person name="Koendjbiharie J.G."/>
            <person name="van Kranenburg R."/>
        </authorList>
    </citation>
    <scope>NUCLEOTIDE SEQUENCE [LARGE SCALE GENOMIC DNA]</scope>
    <source>
        <strain evidence="1 2">DSM 5806</strain>
    </source>
</reference>
<evidence type="ECO:0000313" key="1">
    <source>
        <dbReference type="EMBL" id="PNU01184.1"/>
    </source>
</evidence>
<organism evidence="1 2">
    <name type="scientific">Clostridium thermosuccinogenes</name>
    <dbReference type="NCBI Taxonomy" id="84032"/>
    <lineage>
        <taxon>Bacteria</taxon>
        <taxon>Bacillati</taxon>
        <taxon>Bacillota</taxon>
        <taxon>Clostridia</taxon>
        <taxon>Eubacteriales</taxon>
        <taxon>Clostridiaceae</taxon>
        <taxon>Clostridium</taxon>
    </lineage>
</organism>
<dbReference type="RefSeq" id="WP_103080042.1">
    <property type="nucleotide sequence ID" value="NZ_CP021850.1"/>
</dbReference>
<dbReference type="EMBL" id="NIOJ01000003">
    <property type="protein sequence ID" value="PNU01184.1"/>
    <property type="molecule type" value="Genomic_DNA"/>
</dbReference>
<dbReference type="Gene3D" id="3.40.50.620">
    <property type="entry name" value="HUPs"/>
    <property type="match status" value="1"/>
</dbReference>
<dbReference type="AlphaFoldDB" id="A0A2K2FQZ5"/>
<protein>
    <submittedName>
        <fullName evidence="1">Universal stress protein UspA</fullName>
    </submittedName>
</protein>
<dbReference type="KEGG" id="cthd:CDO33_10925"/>
<sequence>MNTPKKILVCVTQQKTCERLIKKAAKLKDSPEDELFVIHVAKNEWNFLDNIKEGEALEYLFDISKTVGANLTVLRSDSIVKTISDFVHDNRINYVILGESPNDHKENKFAEELKSQTKNVEIIVIPQQEF</sequence>
<dbReference type="Proteomes" id="UP000236151">
    <property type="component" value="Unassembled WGS sequence"/>
</dbReference>
<dbReference type="InterPro" id="IPR052023">
    <property type="entry name" value="Histidine_kinase_KdpD"/>
</dbReference>
<dbReference type="OrthoDB" id="1707003at2"/>
<dbReference type="GO" id="GO:0000155">
    <property type="term" value="F:phosphorelay sensor kinase activity"/>
    <property type="evidence" value="ECO:0007669"/>
    <property type="project" value="TreeGrafter"/>
</dbReference>